<protein>
    <submittedName>
        <fullName evidence="1">Uncharacterized protein</fullName>
    </submittedName>
</protein>
<comment type="caution">
    <text evidence="1">The sequence shown here is derived from an EMBL/GenBank/DDBJ whole genome shotgun (WGS) entry which is preliminary data.</text>
</comment>
<name>A0ABS8Y8Z2_DATST</name>
<sequence length="127" mass="14039">MEVSLVVAVYPVPYEKQEVEQILLYQISRVHVKSNIQGVVTAASTEYFQEKVAFLGSKVVGLPAESSIAGALENLFSGKLIRHTSFPVRNRVVVNFRWVLRFPKVPAAEDPDTVILGNTGFPLLVGR</sequence>
<proteinExistence type="predicted"/>
<dbReference type="Proteomes" id="UP000823775">
    <property type="component" value="Unassembled WGS sequence"/>
</dbReference>
<evidence type="ECO:0000313" key="1">
    <source>
        <dbReference type="EMBL" id="MCE5167110.1"/>
    </source>
</evidence>
<accession>A0ABS8Y8Z2</accession>
<reference evidence="1 2" key="1">
    <citation type="journal article" date="2021" name="BMC Genomics">
        <title>Datura genome reveals duplications of psychoactive alkaloid biosynthetic genes and high mutation rate following tissue culture.</title>
        <authorList>
            <person name="Rajewski A."/>
            <person name="Carter-House D."/>
            <person name="Stajich J."/>
            <person name="Litt A."/>
        </authorList>
    </citation>
    <scope>NUCLEOTIDE SEQUENCE [LARGE SCALE GENOMIC DNA]</scope>
    <source>
        <strain evidence="1">AR-01</strain>
    </source>
</reference>
<evidence type="ECO:0000313" key="2">
    <source>
        <dbReference type="Proteomes" id="UP000823775"/>
    </source>
</evidence>
<dbReference type="EMBL" id="JACEIK010051249">
    <property type="protein sequence ID" value="MCE5167110.1"/>
    <property type="molecule type" value="Genomic_DNA"/>
</dbReference>
<organism evidence="1 2">
    <name type="scientific">Datura stramonium</name>
    <name type="common">Jimsonweed</name>
    <name type="synonym">Common thornapple</name>
    <dbReference type="NCBI Taxonomy" id="4076"/>
    <lineage>
        <taxon>Eukaryota</taxon>
        <taxon>Viridiplantae</taxon>
        <taxon>Streptophyta</taxon>
        <taxon>Embryophyta</taxon>
        <taxon>Tracheophyta</taxon>
        <taxon>Spermatophyta</taxon>
        <taxon>Magnoliopsida</taxon>
        <taxon>eudicotyledons</taxon>
        <taxon>Gunneridae</taxon>
        <taxon>Pentapetalae</taxon>
        <taxon>asterids</taxon>
        <taxon>lamiids</taxon>
        <taxon>Solanales</taxon>
        <taxon>Solanaceae</taxon>
        <taxon>Solanoideae</taxon>
        <taxon>Datureae</taxon>
        <taxon>Datura</taxon>
    </lineage>
</organism>
<gene>
    <name evidence="1" type="ORF">HAX54_037889</name>
</gene>
<keyword evidence="2" id="KW-1185">Reference proteome</keyword>